<dbReference type="RefSeq" id="XP_023949779.2">
    <property type="nucleotide sequence ID" value="XM_024094011.2"/>
</dbReference>
<dbReference type="GO" id="GO:0005634">
    <property type="term" value="C:nucleus"/>
    <property type="evidence" value="ECO:0007669"/>
    <property type="project" value="TreeGrafter"/>
</dbReference>
<evidence type="ECO:0000256" key="1">
    <source>
        <dbReference type="PROSITE-ProRule" id="PRU00042"/>
    </source>
</evidence>
<organism evidence="4 5">
    <name type="scientific">Bicyclus anynana</name>
    <name type="common">Squinting bush brown butterfly</name>
    <dbReference type="NCBI Taxonomy" id="110368"/>
    <lineage>
        <taxon>Eukaryota</taxon>
        <taxon>Metazoa</taxon>
        <taxon>Ecdysozoa</taxon>
        <taxon>Arthropoda</taxon>
        <taxon>Hexapoda</taxon>
        <taxon>Insecta</taxon>
        <taxon>Pterygota</taxon>
        <taxon>Neoptera</taxon>
        <taxon>Endopterygota</taxon>
        <taxon>Lepidoptera</taxon>
        <taxon>Glossata</taxon>
        <taxon>Ditrysia</taxon>
        <taxon>Papilionoidea</taxon>
        <taxon>Nymphalidae</taxon>
        <taxon>Satyrinae</taxon>
        <taxon>Satyrini</taxon>
        <taxon>Mycalesina</taxon>
        <taxon>Bicyclus</taxon>
    </lineage>
</organism>
<dbReference type="InterPro" id="IPR019496">
    <property type="entry name" value="NUFIP1_cons_dom"/>
</dbReference>
<feature type="region of interest" description="Disordered" evidence="2">
    <location>
        <begin position="234"/>
        <end position="261"/>
    </location>
</feature>
<keyword evidence="1" id="KW-0863">Zinc-finger</keyword>
<dbReference type="PROSITE" id="PS50157">
    <property type="entry name" value="ZINC_FINGER_C2H2_2"/>
    <property type="match status" value="1"/>
</dbReference>
<evidence type="ECO:0000313" key="4">
    <source>
        <dbReference type="Proteomes" id="UP001652582"/>
    </source>
</evidence>
<dbReference type="GO" id="GO:0003723">
    <property type="term" value="F:RNA binding"/>
    <property type="evidence" value="ECO:0007669"/>
    <property type="project" value="InterPro"/>
</dbReference>
<protein>
    <submittedName>
        <fullName evidence="5">FMR1-interacting protein NUFIP1</fullName>
    </submittedName>
</protein>
<feature type="domain" description="C2H2-type" evidence="3">
    <location>
        <begin position="46"/>
        <end position="68"/>
    </location>
</feature>
<dbReference type="GO" id="GO:0000492">
    <property type="term" value="P:box C/D snoRNP assembly"/>
    <property type="evidence" value="ECO:0007669"/>
    <property type="project" value="TreeGrafter"/>
</dbReference>
<sequence>MQRFSESWNVRRPEFNYQRYKENVQWNRPHSMHMRGNTLQSCDYQHWCETCDKGFTTARFLETHKLQHQKCNIDGCQFVAHPKIITKHIQMQHSTGLFQRISKLNNPEDIKKWREERRKRYPTLENIKKKEAETKEKINRGEKMGLKFDRNRRYDNKTGAQNRNNQQHLQTQRTRHSQEKYNRNVTNDRKRVATNVTKRSNFSKRICKAVPAMEESRTLKPFEGIRLLQIDDDLDEETESESPSCVPIEDDEDTADTETKEVKDPAVCSALTSLICNYESSDEDDIETKSECKEVKKPSNDNNVKAKKETKNNKINNQTQPKVKAAENVKVQLEVSKNNQPDCKSVSDDESGPEEVEISKEGINLPVDETTISKTKATKELPSKKSNVPLVKRNELRRKHKLPSTLLQKLLHKEIQHERNLILQCIRYVVKNKYFENSSSCKEI</sequence>
<evidence type="ECO:0000313" key="5">
    <source>
        <dbReference type="RefSeq" id="XP_023949779.2"/>
    </source>
</evidence>
<dbReference type="Pfam" id="PF10453">
    <property type="entry name" value="NUFIP1"/>
    <property type="match status" value="1"/>
</dbReference>
<name>A0A6J1NSN9_BICAN</name>
<keyword evidence="1" id="KW-0479">Metal-binding</keyword>
<feature type="compositionally biased region" description="Basic and acidic residues" evidence="2">
    <location>
        <begin position="289"/>
        <end position="312"/>
    </location>
</feature>
<dbReference type="PANTHER" id="PTHR13309:SF0">
    <property type="entry name" value="FMR1-INTERACTING PROTEIN NUFIP1"/>
    <property type="match status" value="1"/>
</dbReference>
<dbReference type="Proteomes" id="UP001652582">
    <property type="component" value="Chromosome 3"/>
</dbReference>
<dbReference type="PANTHER" id="PTHR13309">
    <property type="entry name" value="NUCLEAR FRAGILE X MENTAL RETARDATION PROTEIN INTERACTING PROTEIN 1"/>
    <property type="match status" value="1"/>
</dbReference>
<feature type="region of interest" description="Disordered" evidence="2">
    <location>
        <begin position="289"/>
        <end position="315"/>
    </location>
</feature>
<evidence type="ECO:0000256" key="2">
    <source>
        <dbReference type="SAM" id="MobiDB-lite"/>
    </source>
</evidence>
<proteinExistence type="predicted"/>
<feature type="compositionally biased region" description="Polar residues" evidence="2">
    <location>
        <begin position="158"/>
        <end position="172"/>
    </location>
</feature>
<dbReference type="GO" id="GO:0008270">
    <property type="term" value="F:zinc ion binding"/>
    <property type="evidence" value="ECO:0007669"/>
    <property type="project" value="UniProtKB-KW"/>
</dbReference>
<reference evidence="5" key="1">
    <citation type="submission" date="2025-08" db="UniProtKB">
        <authorList>
            <consortium name="RefSeq"/>
        </authorList>
    </citation>
    <scope>IDENTIFICATION</scope>
</reference>
<dbReference type="PROSITE" id="PS00028">
    <property type="entry name" value="ZINC_FINGER_C2H2_1"/>
    <property type="match status" value="1"/>
</dbReference>
<dbReference type="InterPro" id="IPR013087">
    <property type="entry name" value="Znf_C2H2_type"/>
</dbReference>
<dbReference type="AlphaFoldDB" id="A0A6J1NSN9"/>
<dbReference type="KEGG" id="bany:112054298"/>
<gene>
    <name evidence="5" type="primary">LOC112054298</name>
</gene>
<evidence type="ECO:0000259" key="3">
    <source>
        <dbReference type="PROSITE" id="PS50157"/>
    </source>
</evidence>
<feature type="region of interest" description="Disordered" evidence="2">
    <location>
        <begin position="148"/>
        <end position="181"/>
    </location>
</feature>
<dbReference type="InterPro" id="IPR039136">
    <property type="entry name" value="NUFIP1-like"/>
</dbReference>
<dbReference type="OrthoDB" id="273070at2759"/>
<feature type="region of interest" description="Disordered" evidence="2">
    <location>
        <begin position="339"/>
        <end position="358"/>
    </location>
</feature>
<keyword evidence="1" id="KW-0862">Zinc</keyword>
<dbReference type="GeneID" id="112054298"/>
<accession>A0A6J1NSN9</accession>
<keyword evidence="4" id="KW-1185">Reference proteome</keyword>